<keyword evidence="1 3" id="KW-0863">Zinc-finger</keyword>
<dbReference type="GO" id="GO:0061630">
    <property type="term" value="F:ubiquitin protein ligase activity"/>
    <property type="evidence" value="ECO:0007669"/>
    <property type="project" value="TreeGrafter"/>
</dbReference>
<keyword evidence="1 3" id="KW-0479">Metal-binding</keyword>
<evidence type="ECO:0000256" key="3">
    <source>
        <dbReference type="PROSITE-ProRule" id="PRU00175"/>
    </source>
</evidence>
<name>A0A0N4TTI4_BRUPA</name>
<gene>
    <name evidence="6" type="ORF">BPAG_LOCUS12013</name>
</gene>
<dbReference type="PANTHER" id="PTHR46171:SF3">
    <property type="entry name" value="GH10160P"/>
    <property type="match status" value="1"/>
</dbReference>
<reference evidence="8" key="1">
    <citation type="submission" date="2017-02" db="UniProtKB">
        <authorList>
            <consortium name="WormBaseParasite"/>
        </authorList>
    </citation>
    <scope>IDENTIFICATION</scope>
</reference>
<dbReference type="AlphaFoldDB" id="A0A0N4TTI4"/>
<dbReference type="SMART" id="SM00184">
    <property type="entry name" value="RING"/>
    <property type="match status" value="1"/>
</dbReference>
<feature type="domain" description="RING-type" evidence="5">
    <location>
        <begin position="411"/>
        <end position="452"/>
    </location>
</feature>
<dbReference type="GO" id="GO:0008270">
    <property type="term" value="F:zinc ion binding"/>
    <property type="evidence" value="ECO:0007669"/>
    <property type="project" value="UniProtKB-KW"/>
</dbReference>
<dbReference type="Gene3D" id="3.30.40.10">
    <property type="entry name" value="Zinc/RING finger domain, C3HC4 (zinc finger)"/>
    <property type="match status" value="1"/>
</dbReference>
<evidence type="ECO:0000256" key="4">
    <source>
        <dbReference type="SAM" id="MobiDB-lite"/>
    </source>
</evidence>
<dbReference type="InterPro" id="IPR001841">
    <property type="entry name" value="Znf_RING"/>
</dbReference>
<protein>
    <submittedName>
        <fullName evidence="8">RING-type domain-containing protein</fullName>
    </submittedName>
</protein>
<dbReference type="SUPFAM" id="SSF57850">
    <property type="entry name" value="RING/U-box"/>
    <property type="match status" value="1"/>
</dbReference>
<dbReference type="CDD" id="cd16472">
    <property type="entry name" value="RING-H2_RNF38-like"/>
    <property type="match status" value="1"/>
</dbReference>
<reference evidence="6 7" key="2">
    <citation type="submission" date="2018-11" db="EMBL/GenBank/DDBJ databases">
        <authorList>
            <consortium name="Pathogen Informatics"/>
        </authorList>
    </citation>
    <scope>NUCLEOTIDE SEQUENCE [LARGE SCALE GENOMIC DNA]</scope>
</reference>
<dbReference type="EMBL" id="UZAD01013264">
    <property type="protein sequence ID" value="VDN93199.1"/>
    <property type="molecule type" value="Genomic_DNA"/>
</dbReference>
<proteinExistence type="predicted"/>
<feature type="region of interest" description="Disordered" evidence="4">
    <location>
        <begin position="43"/>
        <end position="76"/>
    </location>
</feature>
<dbReference type="InterPro" id="IPR013083">
    <property type="entry name" value="Znf_RING/FYVE/PHD"/>
</dbReference>
<dbReference type="PROSITE" id="PS50089">
    <property type="entry name" value="ZF_RING_2"/>
    <property type="match status" value="1"/>
</dbReference>
<evidence type="ECO:0000313" key="8">
    <source>
        <dbReference type="WBParaSite" id="BPAG_0001205101-mRNA-1"/>
    </source>
</evidence>
<dbReference type="Proteomes" id="UP000278627">
    <property type="component" value="Unassembled WGS sequence"/>
</dbReference>
<organism evidence="8">
    <name type="scientific">Brugia pahangi</name>
    <name type="common">Filarial nematode worm</name>
    <dbReference type="NCBI Taxonomy" id="6280"/>
    <lineage>
        <taxon>Eukaryota</taxon>
        <taxon>Metazoa</taxon>
        <taxon>Ecdysozoa</taxon>
        <taxon>Nematoda</taxon>
        <taxon>Chromadorea</taxon>
        <taxon>Rhabditida</taxon>
        <taxon>Spirurina</taxon>
        <taxon>Spiruromorpha</taxon>
        <taxon>Filarioidea</taxon>
        <taxon>Onchocercidae</taxon>
        <taxon>Brugia</taxon>
    </lineage>
</organism>
<sequence>MSGREVESALHLGLVFQQIPVFARNYHCKKFFISSKFVETSTVPATSGETSRKRTADVEPAADVPSASRRRRNANTDASSYIRPTFPSCCVNGVVEQACLIPSSPGYDPIAAAAPQTPITPIYGPQVIAPQIHAQLTALPSTSIVHNVTPIAVHLNGSPSVTSNYAYFLPHTPLMNLRLPTATTPLQYVSPDIPIVEQPFFPTVIGDMPEEYSSIQRSLDELPVSQPAISSIVNGGNSWDNSVTVNYRSYPTFSYFPRPINTQMDSVVSRVRIAQAAAQATTDSATTTQFLASRVRNPIDFYTDGNHNSIPLVEGPVAVPTLAAEWMPQQAAFQNTMETVSATNYNQQLERLVNGEIPFRAWEAAVLHIFDRMAPQMNATRLPPKGMTKIEIEQLKSFRISDPTLLMEKVCVICQCDFEKRDMVRMLPCAHHFHLKCIDKWLRGNRTCPICRQNVASDDDDTLEMIHTRVGRMAAASVTGTSGTFGGAGAENISADESSDHENSRAATVQVIAQMDATLESSDGSLDDSRF</sequence>
<dbReference type="STRING" id="6280.A0A0N4TTI4"/>
<evidence type="ECO:0000313" key="6">
    <source>
        <dbReference type="EMBL" id="VDN93199.1"/>
    </source>
</evidence>
<feature type="region of interest" description="Disordered" evidence="4">
    <location>
        <begin position="486"/>
        <end position="505"/>
    </location>
</feature>
<keyword evidence="7" id="KW-1185">Reference proteome</keyword>
<dbReference type="WBParaSite" id="BPAG_0001205101-mRNA-1">
    <property type="protein sequence ID" value="BPAG_0001205101-mRNA-1"/>
    <property type="gene ID" value="BPAG_0001205101"/>
</dbReference>
<evidence type="ECO:0000313" key="7">
    <source>
        <dbReference type="Proteomes" id="UP000278627"/>
    </source>
</evidence>
<evidence type="ECO:0000256" key="1">
    <source>
        <dbReference type="ARBA" id="ARBA00022771"/>
    </source>
</evidence>
<accession>A0A0N4TTI4</accession>
<dbReference type="PANTHER" id="PTHR46171">
    <property type="entry name" value="GH10160P"/>
    <property type="match status" value="1"/>
</dbReference>
<dbReference type="Pfam" id="PF13639">
    <property type="entry name" value="zf-RING_2"/>
    <property type="match status" value="1"/>
</dbReference>
<keyword evidence="2" id="KW-0862">Zinc</keyword>
<evidence type="ECO:0000259" key="5">
    <source>
        <dbReference type="PROSITE" id="PS50089"/>
    </source>
</evidence>
<evidence type="ECO:0000256" key="2">
    <source>
        <dbReference type="ARBA" id="ARBA00022833"/>
    </source>
</evidence>
<dbReference type="GO" id="GO:0016567">
    <property type="term" value="P:protein ubiquitination"/>
    <property type="evidence" value="ECO:0007669"/>
    <property type="project" value="TreeGrafter"/>
</dbReference>